<comment type="subcellular location">
    <subcellularLocation>
        <location evidence="1">Cell membrane</location>
        <topology evidence="1">Multi-pass membrane protein</topology>
    </subcellularLocation>
</comment>
<dbReference type="InterPro" id="IPR027417">
    <property type="entry name" value="P-loop_NTPase"/>
</dbReference>
<evidence type="ECO:0000256" key="6">
    <source>
        <dbReference type="ARBA" id="ARBA00022840"/>
    </source>
</evidence>
<keyword evidence="13" id="KW-1185">Reference proteome</keyword>
<dbReference type="GO" id="GO:0005524">
    <property type="term" value="F:ATP binding"/>
    <property type="evidence" value="ECO:0007669"/>
    <property type="project" value="UniProtKB-KW"/>
</dbReference>
<dbReference type="SUPFAM" id="SSF90123">
    <property type="entry name" value="ABC transporter transmembrane region"/>
    <property type="match status" value="1"/>
</dbReference>
<keyword evidence="6 12" id="KW-0067">ATP-binding</keyword>
<dbReference type="Gene3D" id="3.40.50.300">
    <property type="entry name" value="P-loop containing nucleotide triphosphate hydrolases"/>
    <property type="match status" value="1"/>
</dbReference>
<evidence type="ECO:0000313" key="12">
    <source>
        <dbReference type="EMBL" id="RID97977.1"/>
    </source>
</evidence>
<keyword evidence="7 9" id="KW-1133">Transmembrane helix</keyword>
<evidence type="ECO:0000256" key="1">
    <source>
        <dbReference type="ARBA" id="ARBA00004651"/>
    </source>
</evidence>
<evidence type="ECO:0000256" key="8">
    <source>
        <dbReference type="ARBA" id="ARBA00023136"/>
    </source>
</evidence>
<feature type="domain" description="ABC transporter" evidence="10">
    <location>
        <begin position="406"/>
        <end position="625"/>
    </location>
</feature>
<dbReference type="InterPro" id="IPR011527">
    <property type="entry name" value="ABC1_TM_dom"/>
</dbReference>
<feature type="transmembrane region" description="Helical" evidence="9">
    <location>
        <begin position="76"/>
        <end position="97"/>
    </location>
</feature>
<dbReference type="Gene3D" id="1.20.1560.10">
    <property type="entry name" value="ABC transporter type 1, transmembrane domain"/>
    <property type="match status" value="1"/>
</dbReference>
<dbReference type="PROSITE" id="PS50929">
    <property type="entry name" value="ABC_TM1F"/>
    <property type="match status" value="1"/>
</dbReference>
<evidence type="ECO:0000256" key="9">
    <source>
        <dbReference type="SAM" id="Phobius"/>
    </source>
</evidence>
<evidence type="ECO:0000256" key="7">
    <source>
        <dbReference type="ARBA" id="ARBA00022989"/>
    </source>
</evidence>
<dbReference type="SMART" id="SM00382">
    <property type="entry name" value="AAA"/>
    <property type="match status" value="1"/>
</dbReference>
<evidence type="ECO:0000259" key="10">
    <source>
        <dbReference type="PROSITE" id="PS50893"/>
    </source>
</evidence>
<evidence type="ECO:0000313" key="13">
    <source>
        <dbReference type="Proteomes" id="UP000266302"/>
    </source>
</evidence>
<dbReference type="GO" id="GO:0140359">
    <property type="term" value="F:ABC-type transporter activity"/>
    <property type="evidence" value="ECO:0007669"/>
    <property type="project" value="InterPro"/>
</dbReference>
<keyword evidence="5" id="KW-0547">Nucleotide-binding</keyword>
<dbReference type="CDD" id="cd03223">
    <property type="entry name" value="ABCD_peroxisomal_ALDP"/>
    <property type="match status" value="1"/>
</dbReference>
<dbReference type="RefSeq" id="WP_119109681.1">
    <property type="nucleotide sequence ID" value="NZ_QXJC01000004.1"/>
</dbReference>
<dbReference type="Proteomes" id="UP000266302">
    <property type="component" value="Unassembled WGS sequence"/>
</dbReference>
<dbReference type="SUPFAM" id="SSF52540">
    <property type="entry name" value="P-loop containing nucleoside triphosphate hydrolases"/>
    <property type="match status" value="1"/>
</dbReference>
<keyword evidence="8 9" id="KW-0472">Membrane</keyword>
<dbReference type="PANTHER" id="PTHR11384:SF59">
    <property type="entry name" value="LYSOSOMAL COBALAMIN TRANSPORTER ABCD4"/>
    <property type="match status" value="1"/>
</dbReference>
<dbReference type="InterPro" id="IPR003439">
    <property type="entry name" value="ABC_transporter-like_ATP-bd"/>
</dbReference>
<evidence type="ECO:0000259" key="11">
    <source>
        <dbReference type="PROSITE" id="PS50929"/>
    </source>
</evidence>
<feature type="transmembrane region" description="Helical" evidence="9">
    <location>
        <begin position="180"/>
        <end position="203"/>
    </location>
</feature>
<dbReference type="GO" id="GO:0016887">
    <property type="term" value="F:ATP hydrolysis activity"/>
    <property type="evidence" value="ECO:0007669"/>
    <property type="project" value="InterPro"/>
</dbReference>
<feature type="transmembrane region" description="Helical" evidence="9">
    <location>
        <begin position="277"/>
        <end position="297"/>
    </location>
</feature>
<name>A0A398CA54_9BURK</name>
<organism evidence="12 13">
    <name type="scientific">Simplicispira hankyongi</name>
    <dbReference type="NCBI Taxonomy" id="2315688"/>
    <lineage>
        <taxon>Bacteria</taxon>
        <taxon>Pseudomonadati</taxon>
        <taxon>Pseudomonadota</taxon>
        <taxon>Betaproteobacteria</taxon>
        <taxon>Burkholderiales</taxon>
        <taxon>Comamonadaceae</taxon>
        <taxon>Simplicispira</taxon>
    </lineage>
</organism>
<sequence length="637" mass="69444">MPATVGDLRGRLRLADSWALLKPYWVSEDRKAALGLLAFVVALNLAVVAINVWLNNWNRVFYNALEAKDFPAFKTALAQFCAIAAAFIVVAVVKQFYTMRLQMRWRTWMTNRFLARWTAHQAYYRIEQSRSADNPDQRISEDIRSLTTDSLSLSLGLLNSVVTLLSFITILWTISGPISFALAGHAVTVPGYMVWVALLYAAAGSWITHRVGKPLIGLYFQQEQTEAGFRFGLVRLRENAEGVALYGGEGTEAGVLKDRFTLIRHNWHWLMVYMRRLVFVNSGYGQIAIVFPLIVAAPRYFAGKITLGGLMQINSAFGQVQGALSWFVDSYASLVNWQASSNRLLDLQDAIERAERDEAARDGANGIVVTQGGAAAPPQSGSAPLALLAQGLVLATPGELLPPGSPALGDDTTAGHGQILTTPFDLRVNAGERWLVSGPSGSGKSVLFRALSGIWPYGRGHVQHPAGARLLFLPQKSYLPSGTLADALCYPARGHTQDAAALRGVLVACRLGALVERLETADNWSLRLSPGEQQRLAFGRALLQQPDFLFLDEATSALDEETEAAMYALLVERLPHAAIVSIAHRSTVARWHGHHLRYERAEAARGAAGATLDTATASHKAAEPWAAQLMRPVVVAG</sequence>
<keyword evidence="4 9" id="KW-0812">Transmembrane</keyword>
<dbReference type="PANTHER" id="PTHR11384">
    <property type="entry name" value="ATP-BINDING CASSETTE, SUB-FAMILY D MEMBER"/>
    <property type="match status" value="1"/>
</dbReference>
<dbReference type="InterPro" id="IPR050835">
    <property type="entry name" value="ABC_transporter_sub-D"/>
</dbReference>
<accession>A0A398CA54</accession>
<gene>
    <name evidence="12" type="ORF">D3F03_11975</name>
</gene>
<dbReference type="InterPro" id="IPR017871">
    <property type="entry name" value="ABC_transporter-like_CS"/>
</dbReference>
<feature type="domain" description="ABC transmembrane type-1" evidence="11">
    <location>
        <begin position="38"/>
        <end position="336"/>
    </location>
</feature>
<evidence type="ECO:0000256" key="4">
    <source>
        <dbReference type="ARBA" id="ARBA00022692"/>
    </source>
</evidence>
<dbReference type="PROSITE" id="PS00211">
    <property type="entry name" value="ABC_TRANSPORTER_1"/>
    <property type="match status" value="1"/>
</dbReference>
<evidence type="ECO:0000256" key="5">
    <source>
        <dbReference type="ARBA" id="ARBA00022741"/>
    </source>
</evidence>
<proteinExistence type="predicted"/>
<dbReference type="PROSITE" id="PS50893">
    <property type="entry name" value="ABC_TRANSPORTER_2"/>
    <property type="match status" value="1"/>
</dbReference>
<dbReference type="Pfam" id="PF00005">
    <property type="entry name" value="ABC_tran"/>
    <property type="match status" value="1"/>
</dbReference>
<keyword evidence="3" id="KW-1003">Cell membrane</keyword>
<dbReference type="InterPro" id="IPR003593">
    <property type="entry name" value="AAA+_ATPase"/>
</dbReference>
<dbReference type="OrthoDB" id="9810134at2"/>
<dbReference type="Pfam" id="PF06472">
    <property type="entry name" value="ABC_membrane_2"/>
    <property type="match status" value="1"/>
</dbReference>
<dbReference type="EMBL" id="QXJC01000004">
    <property type="protein sequence ID" value="RID97977.1"/>
    <property type="molecule type" value="Genomic_DNA"/>
</dbReference>
<evidence type="ECO:0000256" key="2">
    <source>
        <dbReference type="ARBA" id="ARBA00022448"/>
    </source>
</evidence>
<evidence type="ECO:0000256" key="3">
    <source>
        <dbReference type="ARBA" id="ARBA00022475"/>
    </source>
</evidence>
<feature type="transmembrane region" description="Helical" evidence="9">
    <location>
        <begin position="32"/>
        <end position="54"/>
    </location>
</feature>
<comment type="caution">
    <text evidence="12">The sequence shown here is derived from an EMBL/GenBank/DDBJ whole genome shotgun (WGS) entry which is preliminary data.</text>
</comment>
<protein>
    <submittedName>
        <fullName evidence="12">ABC transporter ATP-binding protein/permease</fullName>
    </submittedName>
</protein>
<feature type="transmembrane region" description="Helical" evidence="9">
    <location>
        <begin position="153"/>
        <end position="174"/>
    </location>
</feature>
<reference evidence="12 13" key="1">
    <citation type="submission" date="2018-09" db="EMBL/GenBank/DDBJ databases">
        <title>Draft genome of Simplicispira sp. NY-02.</title>
        <authorList>
            <person name="Im W.T."/>
        </authorList>
    </citation>
    <scope>NUCLEOTIDE SEQUENCE [LARGE SCALE GENOMIC DNA]</scope>
    <source>
        <strain evidence="12 13">NY-02</strain>
    </source>
</reference>
<dbReference type="InterPro" id="IPR036640">
    <property type="entry name" value="ABC1_TM_sf"/>
</dbReference>
<dbReference type="GO" id="GO:0005886">
    <property type="term" value="C:plasma membrane"/>
    <property type="evidence" value="ECO:0007669"/>
    <property type="project" value="UniProtKB-SubCell"/>
</dbReference>
<dbReference type="AlphaFoldDB" id="A0A398CA54"/>
<keyword evidence="2" id="KW-0813">Transport</keyword>